<reference evidence="9" key="1">
    <citation type="journal article" date="2013" name="Nat. Biotechnol.">
        <title>Draft genome sequence of chickpea (Cicer arietinum) provides a resource for trait improvement.</title>
        <authorList>
            <person name="Varshney R.K."/>
            <person name="Song C."/>
            <person name="Saxena R.K."/>
            <person name="Azam S."/>
            <person name="Yu S."/>
            <person name="Sharpe A.G."/>
            <person name="Cannon S."/>
            <person name="Baek J."/>
            <person name="Rosen B.D."/>
            <person name="Tar'an B."/>
            <person name="Millan T."/>
            <person name="Zhang X."/>
            <person name="Ramsay L.D."/>
            <person name="Iwata A."/>
            <person name="Wang Y."/>
            <person name="Nelson W."/>
            <person name="Farmer A.D."/>
            <person name="Gaur P.M."/>
            <person name="Soderlund C."/>
            <person name="Penmetsa R.V."/>
            <person name="Xu C."/>
            <person name="Bharti A.K."/>
            <person name="He W."/>
            <person name="Winter P."/>
            <person name="Zhao S."/>
            <person name="Hane J.K."/>
            <person name="Carrasquilla-Garcia N."/>
            <person name="Condie J.A."/>
            <person name="Upadhyaya H.D."/>
            <person name="Luo M.C."/>
            <person name="Thudi M."/>
            <person name="Gowda C.L."/>
            <person name="Singh N.P."/>
            <person name="Lichtenzveig J."/>
            <person name="Gali K.K."/>
            <person name="Rubio J."/>
            <person name="Nadarajan N."/>
            <person name="Dolezel J."/>
            <person name="Bansal K.C."/>
            <person name="Xu X."/>
            <person name="Edwards D."/>
            <person name="Zhang G."/>
            <person name="Kahl G."/>
            <person name="Gil J."/>
            <person name="Singh K.B."/>
            <person name="Datta S.K."/>
            <person name="Jackson S.A."/>
            <person name="Wang J."/>
            <person name="Cook D.R."/>
        </authorList>
    </citation>
    <scope>NUCLEOTIDE SEQUENCE [LARGE SCALE GENOMIC DNA]</scope>
    <source>
        <strain evidence="9">cv. CDC Frontier</strain>
    </source>
</reference>
<organism evidence="9 10">
    <name type="scientific">Cicer arietinum</name>
    <name type="common">Chickpea</name>
    <name type="synonym">Garbanzo</name>
    <dbReference type="NCBI Taxonomy" id="3827"/>
    <lineage>
        <taxon>Eukaryota</taxon>
        <taxon>Viridiplantae</taxon>
        <taxon>Streptophyta</taxon>
        <taxon>Embryophyta</taxon>
        <taxon>Tracheophyta</taxon>
        <taxon>Spermatophyta</taxon>
        <taxon>Magnoliopsida</taxon>
        <taxon>eudicotyledons</taxon>
        <taxon>Gunneridae</taxon>
        <taxon>Pentapetalae</taxon>
        <taxon>rosids</taxon>
        <taxon>fabids</taxon>
        <taxon>Fabales</taxon>
        <taxon>Fabaceae</taxon>
        <taxon>Papilionoideae</taxon>
        <taxon>50 kb inversion clade</taxon>
        <taxon>NPAAA clade</taxon>
        <taxon>Hologalegina</taxon>
        <taxon>IRL clade</taxon>
        <taxon>Cicereae</taxon>
        <taxon>Cicer</taxon>
    </lineage>
</organism>
<feature type="domain" description="Myb-like" evidence="7">
    <location>
        <begin position="563"/>
        <end position="618"/>
    </location>
</feature>
<comment type="subcellular location">
    <subcellularLocation>
        <location evidence="1">Nucleus</location>
    </subcellularLocation>
</comment>
<dbReference type="PROSITE" id="PS51294">
    <property type="entry name" value="HTH_MYB"/>
    <property type="match status" value="1"/>
</dbReference>
<keyword evidence="9" id="KW-1185">Reference proteome</keyword>
<dbReference type="OrthoDB" id="2020981at2759"/>
<evidence type="ECO:0000313" key="10">
    <source>
        <dbReference type="RefSeq" id="XP_004503150.1"/>
    </source>
</evidence>
<dbReference type="InterPro" id="IPR031105">
    <property type="entry name" value="TRP_plant"/>
</dbReference>
<feature type="compositionally biased region" description="Polar residues" evidence="6">
    <location>
        <begin position="348"/>
        <end position="358"/>
    </location>
</feature>
<proteinExistence type="predicted"/>
<reference evidence="10" key="2">
    <citation type="submission" date="2025-08" db="UniProtKB">
        <authorList>
            <consortium name="RefSeq"/>
        </authorList>
    </citation>
    <scope>IDENTIFICATION</scope>
    <source>
        <tissue evidence="10">Etiolated seedlings</tissue>
    </source>
</reference>
<gene>
    <name evidence="10" type="primary">LOC101508469</name>
</gene>
<accession>A0A1S2YDA5</accession>
<dbReference type="FunFam" id="1.10.246.220:FF:000001">
    <property type="entry name" value="Telomere repeat-binding protein 1"/>
    <property type="match status" value="1"/>
</dbReference>
<dbReference type="AlphaFoldDB" id="A0A1S2YDA5"/>
<dbReference type="SUPFAM" id="SSF46689">
    <property type="entry name" value="Homeodomain-like"/>
    <property type="match status" value="1"/>
</dbReference>
<sequence length="682" mass="75907">MVLKRRVNYGFTGFQVPVIPRAPRSARRRSPLKNSVEDGEACAFEILASLAGKLLQESESSACSNASEGNHHCSFSQGIIVQDRKNEVKPSITEGVHQGSCTESIFTTNVASKNNDQKPLLHAKTDCSLGHISVNNNSDNLEKAKANVKTETVESDNKYGSYTNRLVKAPENFRKSCNRKVKKGFRLEQEAGVSNYHRSTSADKCGLKDRLELYMSPALVDSKVNVKKYPLHRKPFPTDSFTKRGNGIKLDFRDDDENFIRYTKVCAKSKAFRSPRRIAHRRIKNLLSSKYWKVAPKLKDCELSRSDLEVPLYRKRKTSHGFDRSHHSNVVKRRRFFDRVSAVISDGGFSSESVSNSPEKGANGHKPSSSAKMHVTEDSHVKFSIKSFRIPELYIEVPETATVGSLKRTVMEAVMGIIGGGMHVGVLLQGEEIGDDNRTLEQTGLSCNENLDSLSFMLEPSSLLASPISCVGDPSSQCETSEPIRSPETPALDSGITDIIRDSYLLTNQGNLVENNHDSTSSPIDTIVDEITPDSRAIVALPASNEALAVVPVSQKIKRSEFVQRRTRRPFSVSEVEALVHAVEELGTGRWRDVKLRAFDNADHRTYVDLKDKWKTLVHTAKISPQQRRGEPVPQELLDRVLGAHAYWSQHQIKQHGKHQCGTGGALKMITEASVERMSSQV</sequence>
<dbReference type="Proteomes" id="UP000087171">
    <property type="component" value="Chromosome Ca6"/>
</dbReference>
<dbReference type="InterPro" id="IPR017930">
    <property type="entry name" value="Myb_dom"/>
</dbReference>
<dbReference type="Gene3D" id="1.10.246.220">
    <property type="match status" value="1"/>
</dbReference>
<keyword evidence="4" id="KW-0804">Transcription</keyword>
<evidence type="ECO:0000256" key="4">
    <source>
        <dbReference type="ARBA" id="ARBA00023163"/>
    </source>
</evidence>
<feature type="region of interest" description="Disordered" evidence="6">
    <location>
        <begin position="348"/>
        <end position="374"/>
    </location>
</feature>
<dbReference type="CDD" id="cd11660">
    <property type="entry name" value="SANT_TRF"/>
    <property type="match status" value="1"/>
</dbReference>
<keyword evidence="5" id="KW-0539">Nucleus</keyword>
<dbReference type="GO" id="GO:0042162">
    <property type="term" value="F:telomeric DNA binding"/>
    <property type="evidence" value="ECO:0007669"/>
    <property type="project" value="UniProtKB-ARBA"/>
</dbReference>
<evidence type="ECO:0000256" key="3">
    <source>
        <dbReference type="ARBA" id="ARBA00023125"/>
    </source>
</evidence>
<feature type="domain" description="HTH myb-type" evidence="8">
    <location>
        <begin position="564"/>
        <end position="622"/>
    </location>
</feature>
<keyword evidence="3" id="KW-0238">DNA-binding</keyword>
<dbReference type="InterPro" id="IPR001005">
    <property type="entry name" value="SANT/Myb"/>
</dbReference>
<keyword evidence="2" id="KW-0805">Transcription regulation</keyword>
<dbReference type="eggNOG" id="ENOG502QS01">
    <property type="taxonomic scope" value="Eukaryota"/>
</dbReference>
<dbReference type="PROSITE" id="PS50090">
    <property type="entry name" value="MYB_LIKE"/>
    <property type="match status" value="1"/>
</dbReference>
<dbReference type="KEGG" id="cam:101508469"/>
<evidence type="ECO:0000256" key="2">
    <source>
        <dbReference type="ARBA" id="ARBA00023015"/>
    </source>
</evidence>
<evidence type="ECO:0000259" key="7">
    <source>
        <dbReference type="PROSITE" id="PS50090"/>
    </source>
</evidence>
<dbReference type="SMART" id="SM00717">
    <property type="entry name" value="SANT"/>
    <property type="match status" value="1"/>
</dbReference>
<dbReference type="GO" id="GO:0005634">
    <property type="term" value="C:nucleus"/>
    <property type="evidence" value="ECO:0007669"/>
    <property type="project" value="UniProtKB-SubCell"/>
</dbReference>
<dbReference type="InterPro" id="IPR009057">
    <property type="entry name" value="Homeodomain-like_sf"/>
</dbReference>
<dbReference type="STRING" id="3827.A0A1S2YDA5"/>
<dbReference type="PaxDb" id="3827-XP_004503150.1"/>
<dbReference type="InterPro" id="IPR057625">
    <property type="entry name" value="TPR1-6-like_ubiquitin"/>
</dbReference>
<name>A0A1S2YDA5_CICAR</name>
<evidence type="ECO:0000313" key="9">
    <source>
        <dbReference type="Proteomes" id="UP000087171"/>
    </source>
</evidence>
<evidence type="ECO:0000256" key="6">
    <source>
        <dbReference type="SAM" id="MobiDB-lite"/>
    </source>
</evidence>
<evidence type="ECO:0000259" key="8">
    <source>
        <dbReference type="PROSITE" id="PS51294"/>
    </source>
</evidence>
<dbReference type="RefSeq" id="XP_004503150.1">
    <property type="nucleotide sequence ID" value="XM_004503093.3"/>
</dbReference>
<evidence type="ECO:0000256" key="1">
    <source>
        <dbReference type="ARBA" id="ARBA00004123"/>
    </source>
</evidence>
<evidence type="ECO:0000256" key="5">
    <source>
        <dbReference type="ARBA" id="ARBA00023242"/>
    </source>
</evidence>
<dbReference type="PANTHER" id="PTHR21717:SF73">
    <property type="entry name" value="TELOMERE-BINDING PROTEIN, PUTATIVE-RELATED"/>
    <property type="match status" value="1"/>
</dbReference>
<protein>
    <submittedName>
        <fullName evidence="10">Telomere repeat-binding protein 4-like</fullName>
    </submittedName>
</protein>
<dbReference type="PANTHER" id="PTHR21717">
    <property type="entry name" value="TELOMERIC REPEAT BINDING PROTEIN"/>
    <property type="match status" value="1"/>
</dbReference>
<dbReference type="GeneID" id="101508469"/>
<dbReference type="Pfam" id="PF23603">
    <property type="entry name" value="Ubiquitin_TPR1"/>
    <property type="match status" value="1"/>
</dbReference>